<feature type="binding site" evidence="14 15">
    <location>
        <position position="113"/>
    </location>
    <ligand>
        <name>a divalent metal cation</name>
        <dbReference type="ChEBI" id="CHEBI:60240"/>
    </ligand>
</feature>
<evidence type="ECO:0000313" key="18">
    <source>
        <dbReference type="EMBL" id="SUE33046.1"/>
    </source>
</evidence>
<keyword evidence="13 14" id="KW-0464">Manganese</keyword>
<evidence type="ECO:0000256" key="2">
    <source>
        <dbReference type="ARBA" id="ARBA00001946"/>
    </source>
</evidence>
<dbReference type="EMBL" id="UGVL01000001">
    <property type="protein sequence ID" value="SUE33046.1"/>
    <property type="molecule type" value="Genomic_DNA"/>
</dbReference>
<evidence type="ECO:0000256" key="12">
    <source>
        <dbReference type="ARBA" id="ARBA00022801"/>
    </source>
</evidence>
<dbReference type="HAMAP" id="MF_00052_B">
    <property type="entry name" value="RNase_HII_B"/>
    <property type="match status" value="1"/>
</dbReference>
<protein>
    <recommendedName>
        <fullName evidence="7 14">Ribonuclease HII</fullName>
        <shortName evidence="14">RNase HII</shortName>
        <ecNumber evidence="6 14">3.1.26.4</ecNumber>
    </recommendedName>
</protein>
<feature type="binding site" evidence="14 15">
    <location>
        <position position="16"/>
    </location>
    <ligand>
        <name>a divalent metal cation</name>
        <dbReference type="ChEBI" id="CHEBI:60240"/>
    </ligand>
</feature>
<dbReference type="PANTHER" id="PTHR10954:SF18">
    <property type="entry name" value="RIBONUCLEASE HII"/>
    <property type="match status" value="1"/>
</dbReference>
<accession>A0A379MNL1</accession>
<evidence type="ECO:0000256" key="7">
    <source>
        <dbReference type="ARBA" id="ARBA00019179"/>
    </source>
</evidence>
<dbReference type="InterPro" id="IPR024567">
    <property type="entry name" value="RNase_HII/HIII_dom"/>
</dbReference>
<evidence type="ECO:0000256" key="15">
    <source>
        <dbReference type="PROSITE-ProRule" id="PRU01319"/>
    </source>
</evidence>
<dbReference type="PROSITE" id="PS51975">
    <property type="entry name" value="RNASE_H_2"/>
    <property type="match status" value="1"/>
</dbReference>
<evidence type="ECO:0000256" key="14">
    <source>
        <dbReference type="HAMAP-Rule" id="MF_00052"/>
    </source>
</evidence>
<evidence type="ECO:0000256" key="8">
    <source>
        <dbReference type="ARBA" id="ARBA00022490"/>
    </source>
</evidence>
<comment type="cofactor">
    <cofactor evidence="2">
        <name>Mg(2+)</name>
        <dbReference type="ChEBI" id="CHEBI:18420"/>
    </cofactor>
</comment>
<dbReference type="GO" id="GO:0043137">
    <property type="term" value="P:DNA replication, removal of RNA primer"/>
    <property type="evidence" value="ECO:0007669"/>
    <property type="project" value="TreeGrafter"/>
</dbReference>
<sequence length="203" mass="22570">MLELSLYGGTEVGLDEAGRGPLAGPVFAGAVLLPSRFHDERLNDSKKMSERDRYALREVIENEAVAWGVGEATAAEIDKINILNASFLAMRRAFAQLQDRLPVGMTVDRLLVDGNRFRPGTLVIPYECIVKGDAKLAPIAAASVLAKTYRDDCMLRLHEEYPVYGWDRNKGYPTAAHREAVARYGLSPCHRATFCRRFVDPTE</sequence>
<keyword evidence="8 14" id="KW-0963">Cytoplasm</keyword>
<dbReference type="PANTHER" id="PTHR10954">
    <property type="entry name" value="RIBONUCLEASE H2 SUBUNIT A"/>
    <property type="match status" value="1"/>
</dbReference>
<evidence type="ECO:0000256" key="13">
    <source>
        <dbReference type="ARBA" id="ARBA00023211"/>
    </source>
</evidence>
<comment type="catalytic activity">
    <reaction evidence="1 14 15 16">
        <text>Endonucleolytic cleavage to 5'-phosphomonoester.</text>
        <dbReference type="EC" id="3.1.26.4"/>
    </reaction>
</comment>
<dbReference type="GO" id="GO:0006298">
    <property type="term" value="P:mismatch repair"/>
    <property type="evidence" value="ECO:0007669"/>
    <property type="project" value="TreeGrafter"/>
</dbReference>
<keyword evidence="19" id="KW-1185">Reference proteome</keyword>
<keyword evidence="10 14" id="KW-0479">Metal-binding</keyword>
<evidence type="ECO:0000256" key="4">
    <source>
        <dbReference type="ARBA" id="ARBA00004496"/>
    </source>
</evidence>
<dbReference type="Proteomes" id="UP000255233">
    <property type="component" value="Unassembled WGS sequence"/>
</dbReference>
<evidence type="ECO:0000259" key="17">
    <source>
        <dbReference type="PROSITE" id="PS51975"/>
    </source>
</evidence>
<organism evidence="18 19">
    <name type="scientific">Rikenella microfusus</name>
    <dbReference type="NCBI Taxonomy" id="28139"/>
    <lineage>
        <taxon>Bacteria</taxon>
        <taxon>Pseudomonadati</taxon>
        <taxon>Bacteroidota</taxon>
        <taxon>Bacteroidia</taxon>
        <taxon>Bacteroidales</taxon>
        <taxon>Rikenellaceae</taxon>
        <taxon>Rikenella</taxon>
    </lineage>
</organism>
<keyword evidence="11 14" id="KW-0255">Endonuclease</keyword>
<dbReference type="GO" id="GO:0030145">
    <property type="term" value="F:manganese ion binding"/>
    <property type="evidence" value="ECO:0007669"/>
    <property type="project" value="UniProtKB-UniRule"/>
</dbReference>
<dbReference type="RefSeq" id="WP_027290920.1">
    <property type="nucleotide sequence ID" value="NZ_UGVL01000001.1"/>
</dbReference>
<dbReference type="GO" id="GO:0004523">
    <property type="term" value="F:RNA-DNA hybrid ribonuclease activity"/>
    <property type="evidence" value="ECO:0007669"/>
    <property type="project" value="UniProtKB-UniRule"/>
</dbReference>
<feature type="binding site" evidence="14 15">
    <location>
        <position position="15"/>
    </location>
    <ligand>
        <name>a divalent metal cation</name>
        <dbReference type="ChEBI" id="CHEBI:60240"/>
    </ligand>
</feature>
<comment type="function">
    <text evidence="3 14 16">Endonuclease that specifically degrades the RNA of RNA-DNA hybrids.</text>
</comment>
<evidence type="ECO:0000256" key="11">
    <source>
        <dbReference type="ARBA" id="ARBA00022759"/>
    </source>
</evidence>
<dbReference type="STRING" id="880526.GCA_000427365_01201"/>
<evidence type="ECO:0000256" key="1">
    <source>
        <dbReference type="ARBA" id="ARBA00000077"/>
    </source>
</evidence>
<evidence type="ECO:0000256" key="3">
    <source>
        <dbReference type="ARBA" id="ARBA00004065"/>
    </source>
</evidence>
<evidence type="ECO:0000256" key="6">
    <source>
        <dbReference type="ARBA" id="ARBA00012180"/>
    </source>
</evidence>
<reference evidence="18 19" key="1">
    <citation type="submission" date="2018-06" db="EMBL/GenBank/DDBJ databases">
        <authorList>
            <consortium name="Pathogen Informatics"/>
            <person name="Doyle S."/>
        </authorList>
    </citation>
    <scope>NUCLEOTIDE SEQUENCE [LARGE SCALE GENOMIC DNA]</scope>
    <source>
        <strain evidence="18 19">NCTC11190</strain>
    </source>
</reference>
<evidence type="ECO:0000256" key="16">
    <source>
        <dbReference type="RuleBase" id="RU003515"/>
    </source>
</evidence>
<dbReference type="GO" id="GO:0005737">
    <property type="term" value="C:cytoplasm"/>
    <property type="evidence" value="ECO:0007669"/>
    <property type="project" value="UniProtKB-SubCell"/>
</dbReference>
<dbReference type="InterPro" id="IPR001352">
    <property type="entry name" value="RNase_HII/HIII"/>
</dbReference>
<comment type="cofactor">
    <cofactor evidence="14 15">
        <name>Mn(2+)</name>
        <dbReference type="ChEBI" id="CHEBI:29035"/>
    </cofactor>
    <cofactor evidence="14 15">
        <name>Mg(2+)</name>
        <dbReference type="ChEBI" id="CHEBI:18420"/>
    </cofactor>
    <text evidence="14 15">Manganese or magnesium. Binds 1 divalent metal ion per monomer in the absence of substrate. May bind a second metal ion after substrate binding.</text>
</comment>
<dbReference type="InterPro" id="IPR012337">
    <property type="entry name" value="RNaseH-like_sf"/>
</dbReference>
<dbReference type="EC" id="3.1.26.4" evidence="6 14"/>
<dbReference type="AlphaFoldDB" id="A0A379MNL1"/>
<comment type="similarity">
    <text evidence="5 14 16">Belongs to the RNase HII family.</text>
</comment>
<dbReference type="GO" id="GO:0003723">
    <property type="term" value="F:RNA binding"/>
    <property type="evidence" value="ECO:0007669"/>
    <property type="project" value="UniProtKB-UniRule"/>
</dbReference>
<dbReference type="InterPro" id="IPR036397">
    <property type="entry name" value="RNaseH_sf"/>
</dbReference>
<keyword evidence="12 14" id="KW-0378">Hydrolase</keyword>
<dbReference type="CDD" id="cd07182">
    <property type="entry name" value="RNase_HII_bacteria_HII_like"/>
    <property type="match status" value="1"/>
</dbReference>
<dbReference type="NCBIfam" id="NF000595">
    <property type="entry name" value="PRK00015.1-3"/>
    <property type="match status" value="1"/>
</dbReference>
<dbReference type="SUPFAM" id="SSF53098">
    <property type="entry name" value="Ribonuclease H-like"/>
    <property type="match status" value="1"/>
</dbReference>
<evidence type="ECO:0000256" key="10">
    <source>
        <dbReference type="ARBA" id="ARBA00022723"/>
    </source>
</evidence>
<dbReference type="Pfam" id="PF01351">
    <property type="entry name" value="RNase_HII"/>
    <property type="match status" value="1"/>
</dbReference>
<name>A0A379MNL1_9BACT</name>
<proteinExistence type="inferred from homology"/>
<gene>
    <name evidence="14 18" type="primary">rnhB</name>
    <name evidence="18" type="ORF">NCTC11190_00241</name>
</gene>
<comment type="subcellular location">
    <subcellularLocation>
        <location evidence="4 14">Cytoplasm</location>
    </subcellularLocation>
</comment>
<evidence type="ECO:0000256" key="9">
    <source>
        <dbReference type="ARBA" id="ARBA00022722"/>
    </source>
</evidence>
<keyword evidence="9 14" id="KW-0540">Nuclease</keyword>
<dbReference type="Gene3D" id="3.30.420.10">
    <property type="entry name" value="Ribonuclease H-like superfamily/Ribonuclease H"/>
    <property type="match status" value="1"/>
</dbReference>
<feature type="domain" description="RNase H type-2" evidence="17">
    <location>
        <begin position="9"/>
        <end position="203"/>
    </location>
</feature>
<evidence type="ECO:0000256" key="5">
    <source>
        <dbReference type="ARBA" id="ARBA00007383"/>
    </source>
</evidence>
<dbReference type="OrthoDB" id="9803420at2"/>
<dbReference type="InterPro" id="IPR022898">
    <property type="entry name" value="RNase_HII"/>
</dbReference>
<dbReference type="GO" id="GO:0032299">
    <property type="term" value="C:ribonuclease H2 complex"/>
    <property type="evidence" value="ECO:0007669"/>
    <property type="project" value="TreeGrafter"/>
</dbReference>
<evidence type="ECO:0000313" key="19">
    <source>
        <dbReference type="Proteomes" id="UP000255233"/>
    </source>
</evidence>